<dbReference type="Proteomes" id="UP000614216">
    <property type="component" value="Unassembled WGS sequence"/>
</dbReference>
<keyword evidence="1" id="KW-1133">Transmembrane helix</keyword>
<evidence type="ECO:0000256" key="1">
    <source>
        <dbReference type="SAM" id="Phobius"/>
    </source>
</evidence>
<feature type="transmembrane region" description="Helical" evidence="1">
    <location>
        <begin position="78"/>
        <end position="100"/>
    </location>
</feature>
<keyword evidence="3" id="KW-0418">Kinase</keyword>
<dbReference type="AlphaFoldDB" id="A0A937FVV3"/>
<evidence type="ECO:0000313" key="4">
    <source>
        <dbReference type="Proteomes" id="UP000614216"/>
    </source>
</evidence>
<dbReference type="InterPro" id="IPR010559">
    <property type="entry name" value="Sig_transdc_His_kin_internal"/>
</dbReference>
<name>A0A937FVV3_9BACT</name>
<organism evidence="3 4">
    <name type="scientific">Fulvivirga marina</name>
    <dbReference type="NCBI Taxonomy" id="2494733"/>
    <lineage>
        <taxon>Bacteria</taxon>
        <taxon>Pseudomonadati</taxon>
        <taxon>Bacteroidota</taxon>
        <taxon>Cytophagia</taxon>
        <taxon>Cytophagales</taxon>
        <taxon>Fulvivirgaceae</taxon>
        <taxon>Fulvivirga</taxon>
    </lineage>
</organism>
<dbReference type="InterPro" id="IPR036890">
    <property type="entry name" value="HATPase_C_sf"/>
</dbReference>
<proteinExistence type="predicted"/>
<evidence type="ECO:0000313" key="3">
    <source>
        <dbReference type="EMBL" id="MBL6446984.1"/>
    </source>
</evidence>
<dbReference type="PANTHER" id="PTHR34220">
    <property type="entry name" value="SENSOR HISTIDINE KINASE YPDA"/>
    <property type="match status" value="1"/>
</dbReference>
<gene>
    <name evidence="3" type="ORF">JMN32_11730</name>
</gene>
<dbReference type="RefSeq" id="WP_202856517.1">
    <property type="nucleotide sequence ID" value="NZ_JAEUGD010000042.1"/>
</dbReference>
<dbReference type="Pfam" id="PF06580">
    <property type="entry name" value="His_kinase"/>
    <property type="match status" value="1"/>
</dbReference>
<dbReference type="Gene3D" id="3.30.565.10">
    <property type="entry name" value="Histidine kinase-like ATPase, C-terminal domain"/>
    <property type="match status" value="1"/>
</dbReference>
<feature type="transmembrane region" description="Helical" evidence="1">
    <location>
        <begin position="120"/>
        <end position="140"/>
    </location>
</feature>
<accession>A0A937FVV3</accession>
<feature type="domain" description="Signal transduction histidine kinase internal region" evidence="2">
    <location>
        <begin position="160"/>
        <end position="239"/>
    </location>
</feature>
<comment type="caution">
    <text evidence="3">The sequence shown here is derived from an EMBL/GenBank/DDBJ whole genome shotgun (WGS) entry which is preliminary data.</text>
</comment>
<feature type="transmembrane region" description="Helical" evidence="1">
    <location>
        <begin position="48"/>
        <end position="66"/>
    </location>
</feature>
<dbReference type="PANTHER" id="PTHR34220:SF7">
    <property type="entry name" value="SENSOR HISTIDINE KINASE YPDA"/>
    <property type="match status" value="1"/>
</dbReference>
<protein>
    <submittedName>
        <fullName evidence="3">Histidine kinase</fullName>
    </submittedName>
</protein>
<evidence type="ECO:0000259" key="2">
    <source>
        <dbReference type="Pfam" id="PF06580"/>
    </source>
</evidence>
<dbReference type="EMBL" id="JAEUGD010000042">
    <property type="protein sequence ID" value="MBL6446984.1"/>
    <property type="molecule type" value="Genomic_DNA"/>
</dbReference>
<keyword evidence="1" id="KW-0812">Transmembrane</keyword>
<dbReference type="GO" id="GO:0000155">
    <property type="term" value="F:phosphorelay sensor kinase activity"/>
    <property type="evidence" value="ECO:0007669"/>
    <property type="project" value="InterPro"/>
</dbReference>
<feature type="transmembrane region" description="Helical" evidence="1">
    <location>
        <begin position="20"/>
        <end position="36"/>
    </location>
</feature>
<keyword evidence="3" id="KW-0808">Transferase</keyword>
<reference evidence="3" key="1">
    <citation type="submission" date="2021-01" db="EMBL/GenBank/DDBJ databases">
        <title>Fulvivirga kasyanovii gen. nov., sp nov., a novel member of the phylum Bacteroidetes isolated from seawater in a mussel farm.</title>
        <authorList>
            <person name="Zhao L.-H."/>
            <person name="Wang Z.-J."/>
        </authorList>
    </citation>
    <scope>NUCLEOTIDE SEQUENCE</scope>
    <source>
        <strain evidence="3">29W222</strain>
    </source>
</reference>
<dbReference type="InterPro" id="IPR050640">
    <property type="entry name" value="Bact_2-comp_sensor_kinase"/>
</dbReference>
<dbReference type="GO" id="GO:0016020">
    <property type="term" value="C:membrane"/>
    <property type="evidence" value="ECO:0007669"/>
    <property type="project" value="InterPro"/>
</dbReference>
<sequence>MQKKFTVFYQKTPRVLKHIFFWLVFTTFFAVLWGSFNDDYLHQFKMQLLYLPEKLFATYITIYILLPKYLLKEKYFPFFFWALLVLLVAGAIHWLTAYYIERPLYYPDDDWGGLWHPLKILKSATYIYPVVVLATLIKFFKHWYRVQQDSQSLARDKLQAELKFLRAQIHPHFLFNTLNNLYALALKKSDSTPEIVLKLSDLLNYMLYECNTETVPLTKEIELAKNYVALEKLRYGERLDVSFSVRGEISGKTIAPMIVLPFVENSFKHGVSGETDHSWISIDLNVKDDLLTLKVDNSKSTDQTIDEQNYREGIGLQNVNRRLELLYGGAYELKVLDTDESYLIVLKLHLNEYSQKT</sequence>
<keyword evidence="1" id="KW-0472">Membrane</keyword>
<keyword evidence="4" id="KW-1185">Reference proteome</keyword>